<evidence type="ECO:0000256" key="1">
    <source>
        <dbReference type="SAM" id="Phobius"/>
    </source>
</evidence>
<feature type="transmembrane region" description="Helical" evidence="1">
    <location>
        <begin position="159"/>
        <end position="181"/>
    </location>
</feature>
<dbReference type="EMBL" id="JAOPGA020000019">
    <property type="protein sequence ID" value="KAL0476359.1"/>
    <property type="molecule type" value="Genomic_DNA"/>
</dbReference>
<feature type="transmembrane region" description="Helical" evidence="1">
    <location>
        <begin position="120"/>
        <end position="139"/>
    </location>
</feature>
<dbReference type="Proteomes" id="UP001431209">
    <property type="component" value="Unassembled WGS sequence"/>
</dbReference>
<sequence length="214" mass="24231">MDVTKEPESLALVAKQKSERLQRWSSNIHALSVLVSSIAAVVLCIWGIILYSKWRSKVIGTIECEAPLITSLVLGVSIVDIFSAIIGCVSLFIHYKVEKRLSEYSAEAQAKYSTFTKVDFAIRFITGMFLGIMKNLVAYKLWWSSCKNLDPAFYEQIDAFIIFIIVRVAVSGNAQLISLIFKYLSYRQRKKYESMSYISTDGIMDEIAPKVEQV</sequence>
<comment type="caution">
    <text evidence="2">The sequence shown here is derived from an EMBL/GenBank/DDBJ whole genome shotgun (WGS) entry which is preliminary data.</text>
</comment>
<keyword evidence="1" id="KW-0472">Membrane</keyword>
<accession>A0AAW2YHC0</accession>
<protein>
    <submittedName>
        <fullName evidence="2">Uncharacterized protein</fullName>
    </submittedName>
</protein>
<keyword evidence="3" id="KW-1185">Reference proteome</keyword>
<dbReference type="AlphaFoldDB" id="A0AAW2YHC0"/>
<feature type="transmembrane region" description="Helical" evidence="1">
    <location>
        <begin position="28"/>
        <end position="49"/>
    </location>
</feature>
<evidence type="ECO:0000313" key="2">
    <source>
        <dbReference type="EMBL" id="KAL0476359.1"/>
    </source>
</evidence>
<keyword evidence="1" id="KW-0812">Transmembrane</keyword>
<proteinExistence type="predicted"/>
<reference evidence="2 3" key="1">
    <citation type="submission" date="2024-03" db="EMBL/GenBank/DDBJ databases">
        <title>The Acrasis kona genome and developmental transcriptomes reveal deep origins of eukaryotic multicellular pathways.</title>
        <authorList>
            <person name="Sheikh S."/>
            <person name="Fu C.-J."/>
            <person name="Brown M.W."/>
            <person name="Baldauf S.L."/>
        </authorList>
    </citation>
    <scope>NUCLEOTIDE SEQUENCE [LARGE SCALE GENOMIC DNA]</scope>
    <source>
        <strain evidence="2 3">ATCC MYA-3509</strain>
    </source>
</reference>
<organism evidence="2 3">
    <name type="scientific">Acrasis kona</name>
    <dbReference type="NCBI Taxonomy" id="1008807"/>
    <lineage>
        <taxon>Eukaryota</taxon>
        <taxon>Discoba</taxon>
        <taxon>Heterolobosea</taxon>
        <taxon>Tetramitia</taxon>
        <taxon>Eutetramitia</taxon>
        <taxon>Acrasidae</taxon>
        <taxon>Acrasis</taxon>
    </lineage>
</organism>
<keyword evidence="1" id="KW-1133">Transmembrane helix</keyword>
<gene>
    <name evidence="2" type="ORF">AKO1_006273</name>
</gene>
<evidence type="ECO:0000313" key="3">
    <source>
        <dbReference type="Proteomes" id="UP001431209"/>
    </source>
</evidence>
<name>A0AAW2YHC0_9EUKA</name>
<feature type="transmembrane region" description="Helical" evidence="1">
    <location>
        <begin position="69"/>
        <end position="93"/>
    </location>
</feature>